<dbReference type="OrthoDB" id="1638493at2759"/>
<evidence type="ECO:0000256" key="3">
    <source>
        <dbReference type="ARBA" id="ARBA00006369"/>
    </source>
</evidence>
<evidence type="ECO:0000256" key="6">
    <source>
        <dbReference type="ARBA" id="ARBA00023242"/>
    </source>
</evidence>
<comment type="similarity">
    <text evidence="3">Belongs to the BRX1 family.</text>
</comment>
<evidence type="ECO:0000313" key="10">
    <source>
        <dbReference type="Proteomes" id="UP000678499"/>
    </source>
</evidence>
<name>A0A7R9C0A1_9CRUS</name>
<feature type="compositionally biased region" description="Basic residues" evidence="7">
    <location>
        <begin position="43"/>
        <end position="61"/>
    </location>
</feature>
<organism evidence="9">
    <name type="scientific">Notodromas monacha</name>
    <dbReference type="NCBI Taxonomy" id="399045"/>
    <lineage>
        <taxon>Eukaryota</taxon>
        <taxon>Metazoa</taxon>
        <taxon>Ecdysozoa</taxon>
        <taxon>Arthropoda</taxon>
        <taxon>Crustacea</taxon>
        <taxon>Oligostraca</taxon>
        <taxon>Ostracoda</taxon>
        <taxon>Podocopa</taxon>
        <taxon>Podocopida</taxon>
        <taxon>Cypridocopina</taxon>
        <taxon>Cypridoidea</taxon>
        <taxon>Cyprididae</taxon>
        <taxon>Notodromas</taxon>
    </lineage>
</organism>
<accession>A0A7R9C0A1</accession>
<dbReference type="Gene3D" id="3.40.50.10480">
    <property type="entry name" value="Probable brix-domain ribosomal biogenesis protein"/>
    <property type="match status" value="1"/>
</dbReference>
<evidence type="ECO:0000256" key="2">
    <source>
        <dbReference type="ARBA" id="ARBA00004604"/>
    </source>
</evidence>
<evidence type="ECO:0000313" key="9">
    <source>
        <dbReference type="EMBL" id="CAD7284918.1"/>
    </source>
</evidence>
<sequence>AILCTFKRPDMPAQEESVGKFVLLSALNRGSETGKAAQPVLTSRKRPKKQKNVPQAKKMKSAKQIASDEVVLPAMRHSDDPPPLAKRWMNKQRVLIFATRGITHLHRHLMEDLRNLLPHSKKEAKKDKNEALSAINEICEMKNCSKSIFFEARRKRDLYAWLSNVPGGPSAKFQVENIHTMAELKLTGNCLRGSRALLTFSENFESSAHGKVLKELISQVFNTPRFHPHSQPFIDHVFVFSYLDEKIWFRNYEINEESGALNEIGPRFVLNPIKIFDGSFCGKTLWENSKYRTPGFYRRMLGSMTKYDNRVMTKAGREVKQRSLSFPVDEAENVFG</sequence>
<proteinExistence type="inferred from homology"/>
<feature type="domain" description="Brix" evidence="8">
    <location>
        <begin position="92"/>
        <end position="281"/>
    </location>
</feature>
<keyword evidence="10" id="KW-1185">Reference proteome</keyword>
<dbReference type="PANTHER" id="PTHR13634:SF0">
    <property type="entry name" value="RIBOSOME BIOGENESIS PROTEIN BRX1 HOMOLOG"/>
    <property type="match status" value="1"/>
</dbReference>
<reference evidence="9" key="1">
    <citation type="submission" date="2020-11" db="EMBL/GenBank/DDBJ databases">
        <authorList>
            <person name="Tran Van P."/>
        </authorList>
    </citation>
    <scope>NUCLEOTIDE SEQUENCE</scope>
</reference>
<dbReference type="InterPro" id="IPR026532">
    <property type="entry name" value="BRX1"/>
</dbReference>
<evidence type="ECO:0000259" key="8">
    <source>
        <dbReference type="PROSITE" id="PS50833"/>
    </source>
</evidence>
<evidence type="ECO:0000256" key="4">
    <source>
        <dbReference type="ARBA" id="ARBA00020522"/>
    </source>
</evidence>
<dbReference type="GO" id="GO:0006364">
    <property type="term" value="P:rRNA processing"/>
    <property type="evidence" value="ECO:0007669"/>
    <property type="project" value="InterPro"/>
</dbReference>
<evidence type="ECO:0000256" key="1">
    <source>
        <dbReference type="ARBA" id="ARBA00003439"/>
    </source>
</evidence>
<keyword evidence="5" id="KW-0690">Ribosome biogenesis</keyword>
<dbReference type="SUPFAM" id="SSF52954">
    <property type="entry name" value="Class II aaRS ABD-related"/>
    <property type="match status" value="1"/>
</dbReference>
<dbReference type="GO" id="GO:0005730">
    <property type="term" value="C:nucleolus"/>
    <property type="evidence" value="ECO:0007669"/>
    <property type="project" value="UniProtKB-SubCell"/>
</dbReference>
<dbReference type="Pfam" id="PF04427">
    <property type="entry name" value="Brix"/>
    <property type="match status" value="1"/>
</dbReference>
<feature type="region of interest" description="Disordered" evidence="7">
    <location>
        <begin position="31"/>
        <end position="65"/>
    </location>
</feature>
<dbReference type="GO" id="GO:0000027">
    <property type="term" value="P:ribosomal large subunit assembly"/>
    <property type="evidence" value="ECO:0007669"/>
    <property type="project" value="TreeGrafter"/>
</dbReference>
<keyword evidence="6" id="KW-0539">Nucleus</keyword>
<dbReference type="EMBL" id="CAJPEX010010457">
    <property type="protein sequence ID" value="CAG0925070.1"/>
    <property type="molecule type" value="Genomic_DNA"/>
</dbReference>
<dbReference type="EMBL" id="OA892494">
    <property type="protein sequence ID" value="CAD7284918.1"/>
    <property type="molecule type" value="Genomic_DNA"/>
</dbReference>
<evidence type="ECO:0000256" key="5">
    <source>
        <dbReference type="ARBA" id="ARBA00022517"/>
    </source>
</evidence>
<feature type="non-terminal residue" evidence="9">
    <location>
        <position position="336"/>
    </location>
</feature>
<dbReference type="GO" id="GO:0019843">
    <property type="term" value="F:rRNA binding"/>
    <property type="evidence" value="ECO:0007669"/>
    <property type="project" value="InterPro"/>
</dbReference>
<comment type="function">
    <text evidence="1">Required for biogenesis of the 60S ribosomal subunit.</text>
</comment>
<comment type="subcellular location">
    <subcellularLocation>
        <location evidence="2">Nucleus</location>
        <location evidence="2">Nucleolus</location>
    </subcellularLocation>
</comment>
<dbReference type="AlphaFoldDB" id="A0A7R9C0A1"/>
<dbReference type="SMART" id="SM00879">
    <property type="entry name" value="Brix"/>
    <property type="match status" value="1"/>
</dbReference>
<dbReference type="FunFam" id="3.40.50.10480:FF:000009">
    <property type="entry name" value="Ribosome biogenesis protein, putative"/>
    <property type="match status" value="1"/>
</dbReference>
<dbReference type="PROSITE" id="PS50833">
    <property type="entry name" value="BRIX"/>
    <property type="match status" value="1"/>
</dbReference>
<evidence type="ECO:0000256" key="7">
    <source>
        <dbReference type="SAM" id="MobiDB-lite"/>
    </source>
</evidence>
<protein>
    <recommendedName>
        <fullName evidence="4">Ribosome biogenesis protein BRX1 homolog</fullName>
    </recommendedName>
</protein>
<dbReference type="Proteomes" id="UP000678499">
    <property type="component" value="Unassembled WGS sequence"/>
</dbReference>
<gene>
    <name evidence="9" type="ORF">NMOB1V02_LOCUS12520</name>
</gene>
<dbReference type="PANTHER" id="PTHR13634">
    <property type="entry name" value="RIBOSOME BIOGENESIS PROTEIN BRIX"/>
    <property type="match status" value="1"/>
</dbReference>
<dbReference type="InterPro" id="IPR007109">
    <property type="entry name" value="Brix"/>
</dbReference>